<evidence type="ECO:0000259" key="9">
    <source>
        <dbReference type="PROSITE" id="PS50067"/>
    </source>
</evidence>
<comment type="caution">
    <text evidence="10">The sequence shown here is derived from an EMBL/GenBank/DDBJ whole genome shotgun (WGS) entry which is preliminary data.</text>
</comment>
<dbReference type="Gene3D" id="3.40.850.10">
    <property type="entry name" value="Kinesin motor domain"/>
    <property type="match status" value="1"/>
</dbReference>
<feature type="region of interest" description="Disordered" evidence="8">
    <location>
        <begin position="1"/>
        <end position="23"/>
    </location>
</feature>
<keyword evidence="4 6" id="KW-0505">Motor protein</keyword>
<evidence type="ECO:0000256" key="6">
    <source>
        <dbReference type="PROSITE-ProRule" id="PRU00283"/>
    </source>
</evidence>
<feature type="region of interest" description="Disordered" evidence="8">
    <location>
        <begin position="459"/>
        <end position="482"/>
    </location>
</feature>
<dbReference type="PANTHER" id="PTHR47969:SF9">
    <property type="entry name" value="KINESIN-LIKE PROTEIN"/>
    <property type="match status" value="1"/>
</dbReference>
<comment type="similarity">
    <text evidence="5">Belongs to the TRAFAC class myosin-kinesin ATPase superfamily. Kinesin family. KIN-10 subfamily.</text>
</comment>
<gene>
    <name evidence="10" type="ORF">Adt_34511</name>
</gene>
<dbReference type="PANTHER" id="PTHR47969">
    <property type="entry name" value="CHROMOSOME-ASSOCIATED KINESIN KIF4A-RELATED"/>
    <property type="match status" value="1"/>
</dbReference>
<dbReference type="InterPro" id="IPR027640">
    <property type="entry name" value="Kinesin-like_fam"/>
</dbReference>
<dbReference type="InterPro" id="IPR019821">
    <property type="entry name" value="Kinesin_motor_CS"/>
</dbReference>
<evidence type="ECO:0000256" key="3">
    <source>
        <dbReference type="ARBA" id="ARBA00022840"/>
    </source>
</evidence>
<dbReference type="SMART" id="SM00129">
    <property type="entry name" value="KISc"/>
    <property type="match status" value="1"/>
</dbReference>
<keyword evidence="11" id="KW-1185">Reference proteome</keyword>
<dbReference type="InterPro" id="IPR001752">
    <property type="entry name" value="Kinesin_motor_dom"/>
</dbReference>
<dbReference type="InterPro" id="IPR010994">
    <property type="entry name" value="RuvA_2-like"/>
</dbReference>
<reference evidence="11" key="1">
    <citation type="submission" date="2024-07" db="EMBL/GenBank/DDBJ databases">
        <title>Two chromosome-level genome assemblies of Korean endemic species Abeliophyllum distichum and Forsythia ovata (Oleaceae).</title>
        <authorList>
            <person name="Jang H."/>
        </authorList>
    </citation>
    <scope>NUCLEOTIDE SEQUENCE [LARGE SCALE GENOMIC DNA]</scope>
</reference>
<dbReference type="SUPFAM" id="SSF47781">
    <property type="entry name" value="RuvA domain 2-like"/>
    <property type="match status" value="1"/>
</dbReference>
<dbReference type="AlphaFoldDB" id="A0ABD1QZB4"/>
<evidence type="ECO:0000256" key="8">
    <source>
        <dbReference type="SAM" id="MobiDB-lite"/>
    </source>
</evidence>
<evidence type="ECO:0000313" key="10">
    <source>
        <dbReference type="EMBL" id="KAL2481545.1"/>
    </source>
</evidence>
<dbReference type="GO" id="GO:0005524">
    <property type="term" value="F:ATP binding"/>
    <property type="evidence" value="ECO:0007669"/>
    <property type="project" value="UniProtKB-UniRule"/>
</dbReference>
<evidence type="ECO:0000256" key="2">
    <source>
        <dbReference type="ARBA" id="ARBA00022741"/>
    </source>
</evidence>
<feature type="binding site" evidence="6">
    <location>
        <begin position="121"/>
        <end position="128"/>
    </location>
    <ligand>
        <name>ATP</name>
        <dbReference type="ChEBI" id="CHEBI:30616"/>
    </ligand>
</feature>
<dbReference type="Gene3D" id="1.10.150.280">
    <property type="entry name" value="AF1531-like domain"/>
    <property type="match status" value="1"/>
</dbReference>
<evidence type="ECO:0000313" key="11">
    <source>
        <dbReference type="Proteomes" id="UP001604336"/>
    </source>
</evidence>
<dbReference type="InterPro" id="IPR036961">
    <property type="entry name" value="Kinesin_motor_dom_sf"/>
</dbReference>
<sequence length="647" mass="71330">MATQMENLYTPSKNHSQHEQPSSISKVRVIIRVRPFLPQELSSENANPVSCVSLLSPESESYGDEVTVHLKDPETSRNECYKLDAFFGQEDNNVSEIFQREVSPLISGIFQGYNATVFAYGATGSGKTYTMQGSDELPGLMSLSMSKILSACESTRSTIAISYYEVYLDRCYDLLELKEQEFMVWEDKDGHVHLKGLAKVEVNSMSSFHEIFSCALQRRKVARTGLNDVSSRSHGVLVITVSTPSCDSVGNMITGKLNLIDLAGNEDNRRTCNDGIRLQESAKINLSLFALSNVIYALNNGMSRIPYRESKLTRILQDSLGGTSCALMVACLNPGEYQESVHTVSLAARSRHVSNFVSAAQKNTTPAVKVDMEAKLRAWLESKGKSKSAQRMAGLCSPFTGRTPSSVNSAIKLNANLRSSESKFVSSQLISNLKQKTPCVAGRNLFSNGGYVDSSMHAQDPAAAETMEEKSDAPTESDEVESETFLLDELVNDEERKTINSLNSIQLSPVSEKIKVLHSPLRKVLSPINSNVDKTHLVPSDPKTPKKHLIPNNGENKLQGECTPLDKFNSRSSNLKSSLAQEYIEFLNAASREELLKLKGIGQKIANYIIEQREISPLKSLSDLEKIGLSSKQVHNMFGRAARGVFE</sequence>
<dbReference type="EMBL" id="JBFOLK010000010">
    <property type="protein sequence ID" value="KAL2481545.1"/>
    <property type="molecule type" value="Genomic_DNA"/>
</dbReference>
<dbReference type="InterPro" id="IPR027417">
    <property type="entry name" value="P-loop_NTPase"/>
</dbReference>
<dbReference type="Pfam" id="PF12836">
    <property type="entry name" value="HHH_3"/>
    <property type="match status" value="1"/>
</dbReference>
<evidence type="ECO:0000256" key="1">
    <source>
        <dbReference type="ARBA" id="ARBA00022701"/>
    </source>
</evidence>
<dbReference type="GO" id="GO:0005874">
    <property type="term" value="C:microtubule"/>
    <property type="evidence" value="ECO:0007669"/>
    <property type="project" value="UniProtKB-KW"/>
</dbReference>
<organism evidence="10 11">
    <name type="scientific">Abeliophyllum distichum</name>
    <dbReference type="NCBI Taxonomy" id="126358"/>
    <lineage>
        <taxon>Eukaryota</taxon>
        <taxon>Viridiplantae</taxon>
        <taxon>Streptophyta</taxon>
        <taxon>Embryophyta</taxon>
        <taxon>Tracheophyta</taxon>
        <taxon>Spermatophyta</taxon>
        <taxon>Magnoliopsida</taxon>
        <taxon>eudicotyledons</taxon>
        <taxon>Gunneridae</taxon>
        <taxon>Pentapetalae</taxon>
        <taxon>asterids</taxon>
        <taxon>lamiids</taxon>
        <taxon>Lamiales</taxon>
        <taxon>Oleaceae</taxon>
        <taxon>Forsythieae</taxon>
        <taxon>Abeliophyllum</taxon>
    </lineage>
</organism>
<evidence type="ECO:0000256" key="7">
    <source>
        <dbReference type="RuleBase" id="RU000394"/>
    </source>
</evidence>
<dbReference type="FunFam" id="1.10.150.280:FF:000003">
    <property type="entry name" value="Kinesin-like protein KIN-10C"/>
    <property type="match status" value="1"/>
</dbReference>
<name>A0ABD1QZB4_9LAMI</name>
<dbReference type="PRINTS" id="PR00380">
    <property type="entry name" value="KINESINHEAVY"/>
</dbReference>
<dbReference type="Pfam" id="PF00225">
    <property type="entry name" value="Kinesin"/>
    <property type="match status" value="1"/>
</dbReference>
<evidence type="ECO:0000256" key="4">
    <source>
        <dbReference type="ARBA" id="ARBA00023175"/>
    </source>
</evidence>
<feature type="region of interest" description="Disordered" evidence="8">
    <location>
        <begin position="532"/>
        <end position="558"/>
    </location>
</feature>
<dbReference type="SUPFAM" id="SSF52540">
    <property type="entry name" value="P-loop containing nucleoside triphosphate hydrolases"/>
    <property type="match status" value="1"/>
</dbReference>
<feature type="domain" description="Kinesin motor" evidence="9">
    <location>
        <begin position="26"/>
        <end position="353"/>
    </location>
</feature>
<evidence type="ECO:0000256" key="5">
    <source>
        <dbReference type="ARBA" id="ARBA00061615"/>
    </source>
</evidence>
<dbReference type="Proteomes" id="UP001604336">
    <property type="component" value="Unassembled WGS sequence"/>
</dbReference>
<protein>
    <recommendedName>
        <fullName evidence="7">Kinesin-like protein</fullName>
    </recommendedName>
</protein>
<keyword evidence="3 6" id="KW-0067">ATP-binding</keyword>
<keyword evidence="2 6" id="KW-0547">Nucleotide-binding</keyword>
<keyword evidence="1 7" id="KW-0493">Microtubule</keyword>
<accession>A0ABD1QZB4</accession>
<dbReference type="PROSITE" id="PS00411">
    <property type="entry name" value="KINESIN_MOTOR_1"/>
    <property type="match status" value="1"/>
</dbReference>
<dbReference type="GO" id="GO:0003774">
    <property type="term" value="F:cytoskeletal motor activity"/>
    <property type="evidence" value="ECO:0007669"/>
    <property type="project" value="UniProtKB-UniRule"/>
</dbReference>
<proteinExistence type="inferred from homology"/>
<dbReference type="FunFam" id="3.40.850.10:FF:000087">
    <property type="entry name" value="Kinesin-like protein"/>
    <property type="match status" value="1"/>
</dbReference>
<dbReference type="PROSITE" id="PS50067">
    <property type="entry name" value="KINESIN_MOTOR_2"/>
    <property type="match status" value="1"/>
</dbReference>